<evidence type="ECO:0008006" key="4">
    <source>
        <dbReference type="Google" id="ProtNLM"/>
    </source>
</evidence>
<protein>
    <recommendedName>
        <fullName evidence="4">DUF3290 domain-containing protein</fullName>
    </recommendedName>
</protein>
<dbReference type="Proteomes" id="UP000782705">
    <property type="component" value="Unassembled WGS sequence"/>
</dbReference>
<sequence>MSFYGIHYLENRGNISDMIKYIVIFAVLIFFVFVFIRYLRSRIQSKYRDLSLILFLSLLFLIGMQYSEYRQAEAQDESFSQMAGFLHTVADQRGVSVDKVYVNSLTLTDEALFLIDDQYYVLHLSNDRNSFRLEPTYLTNTNTTIEE</sequence>
<accession>A0ABQ6Z1J2</accession>
<gene>
    <name evidence="2" type="ORF">BAU17_13210</name>
</gene>
<keyword evidence="3" id="KW-1185">Reference proteome</keyword>
<keyword evidence="1" id="KW-0472">Membrane</keyword>
<dbReference type="EMBL" id="MAEL01000017">
    <property type="protein sequence ID" value="KAF1305335.1"/>
    <property type="molecule type" value="Genomic_DNA"/>
</dbReference>
<comment type="caution">
    <text evidence="2">The sequence shown here is derived from an EMBL/GenBank/DDBJ whole genome shotgun (WGS) entry which is preliminary data.</text>
</comment>
<evidence type="ECO:0000313" key="3">
    <source>
        <dbReference type="Proteomes" id="UP000782705"/>
    </source>
</evidence>
<proteinExistence type="predicted"/>
<dbReference type="InterPro" id="IPR021707">
    <property type="entry name" value="DUF3290"/>
</dbReference>
<feature type="transmembrane region" description="Helical" evidence="1">
    <location>
        <begin position="50"/>
        <end position="67"/>
    </location>
</feature>
<organism evidence="2 3">
    <name type="scientific">Candidatus Enterococcus willemsii</name>
    <dbReference type="NCBI Taxonomy" id="1857215"/>
    <lineage>
        <taxon>Bacteria</taxon>
        <taxon>Bacillati</taxon>
        <taxon>Bacillota</taxon>
        <taxon>Bacilli</taxon>
        <taxon>Lactobacillales</taxon>
        <taxon>Enterococcaceae</taxon>
        <taxon>Enterococcus</taxon>
    </lineage>
</organism>
<evidence type="ECO:0000313" key="2">
    <source>
        <dbReference type="EMBL" id="KAF1305335.1"/>
    </source>
</evidence>
<evidence type="ECO:0000256" key="1">
    <source>
        <dbReference type="SAM" id="Phobius"/>
    </source>
</evidence>
<dbReference type="RefSeq" id="WP_161901293.1">
    <property type="nucleotide sequence ID" value="NZ_MAEL01000017.1"/>
</dbReference>
<keyword evidence="1" id="KW-0812">Transmembrane</keyword>
<reference evidence="2 3" key="1">
    <citation type="submission" date="2016-06" db="EMBL/GenBank/DDBJ databases">
        <title>Four novel species of enterococci isolated from chicken manure.</title>
        <authorList>
            <person name="Van Tyne D."/>
        </authorList>
    </citation>
    <scope>NUCLEOTIDE SEQUENCE [LARGE SCALE GENOMIC DNA]</scope>
    <source>
        <strain evidence="2 3">CU12B</strain>
    </source>
</reference>
<keyword evidence="1" id="KW-1133">Transmembrane helix</keyword>
<name>A0ABQ6Z1J2_9ENTE</name>
<feature type="transmembrane region" description="Helical" evidence="1">
    <location>
        <begin position="18"/>
        <end position="38"/>
    </location>
</feature>
<dbReference type="Pfam" id="PF11694">
    <property type="entry name" value="DUF3290"/>
    <property type="match status" value="1"/>
</dbReference>